<reference evidence="2 3" key="1">
    <citation type="submission" date="2017-02" db="EMBL/GenBank/DDBJ databases">
        <authorList>
            <person name="Peterson S.W."/>
        </authorList>
    </citation>
    <scope>NUCLEOTIDE SEQUENCE [LARGE SCALE GENOMIC DNA]</scope>
    <source>
        <strain evidence="2 3">DSM 15102</strain>
    </source>
</reference>
<evidence type="ECO:0000313" key="2">
    <source>
        <dbReference type="EMBL" id="SJZ42608.1"/>
    </source>
</evidence>
<gene>
    <name evidence="2" type="ORF">SAMN02745973_00567</name>
</gene>
<evidence type="ECO:0000313" key="3">
    <source>
        <dbReference type="Proteomes" id="UP000196365"/>
    </source>
</evidence>
<sequence length="139" mass="16142">MISLICGENGTGKTKKIIEFANNALKTSKGQIVFIDIRGNSFSNLNREIRFINVKEFSVKGREKFLGFIKGLVAENYDIDKIYVDNLLDITNSTIYDLELIFQDLKEIEDKYQVHFVFSINCNREYLRDFIEENIVSII</sequence>
<protein>
    <recommendedName>
        <fullName evidence="1">Zona occludens toxin N-terminal domain-containing protein</fullName>
    </recommendedName>
</protein>
<dbReference type="InterPro" id="IPR008900">
    <property type="entry name" value="Zot_N"/>
</dbReference>
<dbReference type="SUPFAM" id="SSF52540">
    <property type="entry name" value="P-loop containing nucleoside triphosphate hydrolases"/>
    <property type="match status" value="1"/>
</dbReference>
<feature type="domain" description="Zona occludens toxin N-terminal" evidence="1">
    <location>
        <begin position="1"/>
        <end position="51"/>
    </location>
</feature>
<dbReference type="AlphaFoldDB" id="A0A1T4KJN8"/>
<name>A0A1T4KJN8_9FIRM</name>
<dbReference type="Proteomes" id="UP000196365">
    <property type="component" value="Unassembled WGS sequence"/>
</dbReference>
<dbReference type="Pfam" id="PF05707">
    <property type="entry name" value="Zot"/>
    <property type="match status" value="1"/>
</dbReference>
<keyword evidence="3" id="KW-1185">Reference proteome</keyword>
<dbReference type="RefSeq" id="WP_087678004.1">
    <property type="nucleotide sequence ID" value="NZ_FUWV01000002.1"/>
</dbReference>
<dbReference type="EMBL" id="FUWV01000002">
    <property type="protein sequence ID" value="SJZ42608.1"/>
    <property type="molecule type" value="Genomic_DNA"/>
</dbReference>
<dbReference type="Gene3D" id="3.40.50.300">
    <property type="entry name" value="P-loop containing nucleotide triphosphate hydrolases"/>
    <property type="match status" value="1"/>
</dbReference>
<accession>A0A1T4KJN8</accession>
<evidence type="ECO:0000259" key="1">
    <source>
        <dbReference type="Pfam" id="PF05707"/>
    </source>
</evidence>
<organism evidence="2 3">
    <name type="scientific">Garciella nitratireducens DSM 15102</name>
    <dbReference type="NCBI Taxonomy" id="1121911"/>
    <lineage>
        <taxon>Bacteria</taxon>
        <taxon>Bacillati</taxon>
        <taxon>Bacillota</taxon>
        <taxon>Clostridia</taxon>
        <taxon>Eubacteriales</taxon>
        <taxon>Eubacteriaceae</taxon>
        <taxon>Garciella</taxon>
    </lineage>
</organism>
<dbReference type="InterPro" id="IPR027417">
    <property type="entry name" value="P-loop_NTPase"/>
</dbReference>
<proteinExistence type="predicted"/>
<dbReference type="OrthoDB" id="1953676at2"/>